<feature type="chain" id="PRO_5030639091" description="Leucine-binding protein domain-containing protein" evidence="5">
    <location>
        <begin position="21"/>
        <end position="376"/>
    </location>
</feature>
<dbReference type="InterPro" id="IPR028082">
    <property type="entry name" value="Peripla_BP_I"/>
</dbReference>
<dbReference type="InterPro" id="IPR028081">
    <property type="entry name" value="Leu-bd"/>
</dbReference>
<proteinExistence type="inferred from homology"/>
<dbReference type="GO" id="GO:0006865">
    <property type="term" value="P:amino acid transport"/>
    <property type="evidence" value="ECO:0007669"/>
    <property type="project" value="UniProtKB-KW"/>
</dbReference>
<protein>
    <recommendedName>
        <fullName evidence="6">Leucine-binding protein domain-containing protein</fullName>
    </recommendedName>
</protein>
<name>A0A7V0T6Y8_UNCW3</name>
<dbReference type="PANTHER" id="PTHR30483:SF6">
    <property type="entry name" value="PERIPLASMIC BINDING PROTEIN OF ABC TRANSPORTER FOR NATURAL AMINO ACIDS"/>
    <property type="match status" value="1"/>
</dbReference>
<dbReference type="CDD" id="cd06347">
    <property type="entry name" value="PBP1_ABC_LivK_ligand_binding-like"/>
    <property type="match status" value="1"/>
</dbReference>
<keyword evidence="4" id="KW-0029">Amino-acid transport</keyword>
<evidence type="ECO:0000256" key="2">
    <source>
        <dbReference type="ARBA" id="ARBA00022448"/>
    </source>
</evidence>
<evidence type="ECO:0000313" key="7">
    <source>
        <dbReference type="EMBL" id="HDR00099.1"/>
    </source>
</evidence>
<comment type="caution">
    <text evidence="7">The sequence shown here is derived from an EMBL/GenBank/DDBJ whole genome shotgun (WGS) entry which is preliminary data.</text>
</comment>
<sequence length="376" mass="39771">MRLIRTTVLLALVLLLGCDAESTKVGVILPLTGPVSTFGESARDGALLAFEEVNAAGGVRGRPVEVLLIDDRNDPAATVEAAARLAGPEGVIAILGSVSTACSEPLAAWCEKSGVPMIAPSSTNPFVTVARDGGRRGFVFRACFTDSFQGAVAARFARRHMNAGSAAILYHSGDEYSTGLASFFAAAFEAQGGTIVGIEAYDVETRDYGPAVELLRAARPDVLFLPDYYARVGIIAREAWQSGLRSELLGGDGWDSPEMLDLAGDAIRGGFFTSHFAPDDPRPEVHAWVARFRARYGRNPDALAALAYDAARLLAAALERADADDRAALRAALAGTESFVGITGTITLDEHGNPVKDAVVRQWDADGPKYVTTETP</sequence>
<dbReference type="SUPFAM" id="SSF53822">
    <property type="entry name" value="Periplasmic binding protein-like I"/>
    <property type="match status" value="1"/>
</dbReference>
<comment type="similarity">
    <text evidence="1">Belongs to the leucine-binding protein family.</text>
</comment>
<accession>A0A7V0T6Y8</accession>
<evidence type="ECO:0000256" key="5">
    <source>
        <dbReference type="SAM" id="SignalP"/>
    </source>
</evidence>
<keyword evidence="2" id="KW-0813">Transport</keyword>
<dbReference type="AlphaFoldDB" id="A0A7V0T6Y8"/>
<dbReference type="PANTHER" id="PTHR30483">
    <property type="entry name" value="LEUCINE-SPECIFIC-BINDING PROTEIN"/>
    <property type="match status" value="1"/>
</dbReference>
<dbReference type="Gene3D" id="3.40.50.2300">
    <property type="match status" value="2"/>
</dbReference>
<evidence type="ECO:0000256" key="4">
    <source>
        <dbReference type="ARBA" id="ARBA00022970"/>
    </source>
</evidence>
<organism evidence="7">
    <name type="scientific">candidate division WOR-3 bacterium</name>
    <dbReference type="NCBI Taxonomy" id="2052148"/>
    <lineage>
        <taxon>Bacteria</taxon>
        <taxon>Bacteria division WOR-3</taxon>
    </lineage>
</organism>
<gene>
    <name evidence="7" type="ORF">ENN51_07450</name>
</gene>
<dbReference type="InterPro" id="IPR000709">
    <property type="entry name" value="Leu_Ile_Val-bd"/>
</dbReference>
<dbReference type="InterPro" id="IPR051010">
    <property type="entry name" value="BCAA_transport"/>
</dbReference>
<dbReference type="PROSITE" id="PS51257">
    <property type="entry name" value="PROKAR_LIPOPROTEIN"/>
    <property type="match status" value="1"/>
</dbReference>
<feature type="signal peptide" evidence="5">
    <location>
        <begin position="1"/>
        <end position="20"/>
    </location>
</feature>
<reference evidence="7" key="1">
    <citation type="journal article" date="2020" name="mSystems">
        <title>Genome- and Community-Level Interaction Insights into Carbon Utilization and Element Cycling Functions of Hydrothermarchaeota in Hydrothermal Sediment.</title>
        <authorList>
            <person name="Zhou Z."/>
            <person name="Liu Y."/>
            <person name="Xu W."/>
            <person name="Pan J."/>
            <person name="Luo Z.H."/>
            <person name="Li M."/>
        </authorList>
    </citation>
    <scope>NUCLEOTIDE SEQUENCE [LARGE SCALE GENOMIC DNA]</scope>
    <source>
        <strain evidence="7">SpSt-1182</strain>
    </source>
</reference>
<evidence type="ECO:0000256" key="3">
    <source>
        <dbReference type="ARBA" id="ARBA00022729"/>
    </source>
</evidence>
<keyword evidence="3 5" id="KW-0732">Signal</keyword>
<dbReference type="Pfam" id="PF13458">
    <property type="entry name" value="Peripla_BP_6"/>
    <property type="match status" value="1"/>
</dbReference>
<feature type="domain" description="Leucine-binding protein" evidence="6">
    <location>
        <begin position="23"/>
        <end position="367"/>
    </location>
</feature>
<dbReference type="EMBL" id="DSBX01000275">
    <property type="protein sequence ID" value="HDR00099.1"/>
    <property type="molecule type" value="Genomic_DNA"/>
</dbReference>
<dbReference type="Proteomes" id="UP000885672">
    <property type="component" value="Unassembled WGS sequence"/>
</dbReference>
<evidence type="ECO:0000259" key="6">
    <source>
        <dbReference type="Pfam" id="PF13458"/>
    </source>
</evidence>
<evidence type="ECO:0000256" key="1">
    <source>
        <dbReference type="ARBA" id="ARBA00010062"/>
    </source>
</evidence>
<dbReference type="PRINTS" id="PR00337">
    <property type="entry name" value="LEUILEVALBP"/>
</dbReference>